<feature type="compositionally biased region" description="Low complexity" evidence="4">
    <location>
        <begin position="955"/>
        <end position="966"/>
    </location>
</feature>
<feature type="region of interest" description="Disordered" evidence="4">
    <location>
        <begin position="462"/>
        <end position="689"/>
    </location>
</feature>
<dbReference type="PANTHER" id="PTHR21712">
    <property type="entry name" value="PRE-RRNA-PROCESSING PROTEIN FHL1"/>
    <property type="match status" value="1"/>
</dbReference>
<feature type="compositionally biased region" description="Basic and acidic residues" evidence="4">
    <location>
        <begin position="540"/>
        <end position="555"/>
    </location>
</feature>
<dbReference type="STRING" id="694573.A0A194VBU9"/>
<feature type="compositionally biased region" description="Basic and acidic residues" evidence="4">
    <location>
        <begin position="39"/>
        <end position="62"/>
    </location>
</feature>
<keyword evidence="1 3" id="KW-0238">DNA-binding</keyword>
<keyword evidence="7" id="KW-1185">Reference proteome</keyword>
<evidence type="ECO:0000256" key="3">
    <source>
        <dbReference type="PROSITE-ProRule" id="PRU00089"/>
    </source>
</evidence>
<dbReference type="GO" id="GO:0003700">
    <property type="term" value="F:DNA-binding transcription factor activity"/>
    <property type="evidence" value="ECO:0007669"/>
    <property type="project" value="InterPro"/>
</dbReference>
<feature type="compositionally biased region" description="Polar residues" evidence="4">
    <location>
        <begin position="882"/>
        <end position="903"/>
    </location>
</feature>
<feature type="region of interest" description="Disordered" evidence="4">
    <location>
        <begin position="1"/>
        <end position="172"/>
    </location>
</feature>
<dbReference type="Gene3D" id="1.10.10.10">
    <property type="entry name" value="Winged helix-like DNA-binding domain superfamily/Winged helix DNA-binding domain"/>
    <property type="match status" value="1"/>
</dbReference>
<dbReference type="GO" id="GO:0005634">
    <property type="term" value="C:nucleus"/>
    <property type="evidence" value="ECO:0007669"/>
    <property type="project" value="UniProtKB-SubCell"/>
</dbReference>
<feature type="compositionally biased region" description="Polar residues" evidence="4">
    <location>
        <begin position="788"/>
        <end position="810"/>
    </location>
</feature>
<organism evidence="6 7">
    <name type="scientific">Cytospora mali</name>
    <name type="common">Apple Valsa canker fungus</name>
    <name type="synonym">Valsa mali</name>
    <dbReference type="NCBI Taxonomy" id="578113"/>
    <lineage>
        <taxon>Eukaryota</taxon>
        <taxon>Fungi</taxon>
        <taxon>Dikarya</taxon>
        <taxon>Ascomycota</taxon>
        <taxon>Pezizomycotina</taxon>
        <taxon>Sordariomycetes</taxon>
        <taxon>Sordariomycetidae</taxon>
        <taxon>Diaporthales</taxon>
        <taxon>Cytosporaceae</taxon>
        <taxon>Cytospora</taxon>
    </lineage>
</organism>
<dbReference type="PRINTS" id="PR00053">
    <property type="entry name" value="FORKHEAD"/>
</dbReference>
<dbReference type="InterPro" id="IPR008984">
    <property type="entry name" value="SMAD_FHA_dom_sf"/>
</dbReference>
<feature type="compositionally biased region" description="Polar residues" evidence="4">
    <location>
        <begin position="93"/>
        <end position="110"/>
    </location>
</feature>
<evidence type="ECO:0000256" key="4">
    <source>
        <dbReference type="SAM" id="MobiDB-lite"/>
    </source>
</evidence>
<feature type="compositionally biased region" description="Low complexity" evidence="4">
    <location>
        <begin position="1054"/>
        <end position="1085"/>
    </location>
</feature>
<feature type="region of interest" description="Disordered" evidence="4">
    <location>
        <begin position="768"/>
        <end position="903"/>
    </location>
</feature>
<accession>A0A194VBU9</accession>
<dbReference type="InterPro" id="IPR001766">
    <property type="entry name" value="Fork_head_dom"/>
</dbReference>
<keyword evidence="2 3" id="KW-0539">Nucleus</keyword>
<proteinExistence type="predicted"/>
<feature type="compositionally biased region" description="Low complexity" evidence="4">
    <location>
        <begin position="1092"/>
        <end position="1101"/>
    </location>
</feature>
<dbReference type="SMART" id="SM00339">
    <property type="entry name" value="FH"/>
    <property type="match status" value="1"/>
</dbReference>
<feature type="DNA-binding region" description="Fork-head" evidence="3">
    <location>
        <begin position="691"/>
        <end position="752"/>
    </location>
</feature>
<dbReference type="InterPro" id="IPR045178">
    <property type="entry name" value="Fhl1/FHA1"/>
</dbReference>
<dbReference type="PANTHER" id="PTHR21712:SF29">
    <property type="entry name" value="PRE-RRNA-PROCESSING PROTEIN FHL1"/>
    <property type="match status" value="1"/>
</dbReference>
<dbReference type="GO" id="GO:0060962">
    <property type="term" value="P:regulation of ribosomal protein gene transcription by RNA polymerase II"/>
    <property type="evidence" value="ECO:0007669"/>
    <property type="project" value="InterPro"/>
</dbReference>
<evidence type="ECO:0000256" key="2">
    <source>
        <dbReference type="ARBA" id="ARBA00023242"/>
    </source>
</evidence>
<reference evidence="7" key="1">
    <citation type="submission" date="2014-12" db="EMBL/GenBank/DDBJ databases">
        <title>Genome Sequence of Valsa Canker Pathogens Uncovers a Specific Adaption of Colonization on Woody Bark.</title>
        <authorList>
            <person name="Yin Z."/>
            <person name="Liu H."/>
            <person name="Gao X."/>
            <person name="Li Z."/>
            <person name="Song N."/>
            <person name="Ke X."/>
            <person name="Dai Q."/>
            <person name="Wu Y."/>
            <person name="Sun Y."/>
            <person name="Xu J.-R."/>
            <person name="Kang Z.K."/>
            <person name="Wang L."/>
            <person name="Huang L."/>
        </authorList>
    </citation>
    <scope>NUCLEOTIDE SEQUENCE [LARGE SCALE GENOMIC DNA]</scope>
    <source>
        <strain evidence="7">SXYL134</strain>
    </source>
</reference>
<feature type="region of interest" description="Disordered" evidence="4">
    <location>
        <begin position="277"/>
        <end position="343"/>
    </location>
</feature>
<feature type="compositionally biased region" description="Low complexity" evidence="4">
    <location>
        <begin position="1147"/>
        <end position="1202"/>
    </location>
</feature>
<feature type="compositionally biased region" description="Basic and acidic residues" evidence="4">
    <location>
        <begin position="70"/>
        <end position="80"/>
    </location>
</feature>
<dbReference type="GO" id="GO:0043565">
    <property type="term" value="F:sequence-specific DNA binding"/>
    <property type="evidence" value="ECO:0007669"/>
    <property type="project" value="InterPro"/>
</dbReference>
<dbReference type="EMBL" id="KN714774">
    <property type="protein sequence ID" value="KUI61358.1"/>
    <property type="molecule type" value="Genomic_DNA"/>
</dbReference>
<name>A0A194VBU9_CYTMA</name>
<feature type="region of interest" description="Disordered" evidence="4">
    <location>
        <begin position="1054"/>
        <end position="1218"/>
    </location>
</feature>
<feature type="domain" description="Fork-head" evidence="5">
    <location>
        <begin position="691"/>
        <end position="752"/>
    </location>
</feature>
<feature type="compositionally biased region" description="Acidic residues" evidence="4">
    <location>
        <begin position="505"/>
        <end position="518"/>
    </location>
</feature>
<dbReference type="InterPro" id="IPR036390">
    <property type="entry name" value="WH_DNA-bd_sf"/>
</dbReference>
<dbReference type="Gene3D" id="2.60.200.20">
    <property type="match status" value="1"/>
</dbReference>
<feature type="compositionally biased region" description="Acidic residues" evidence="4">
    <location>
        <begin position="528"/>
        <end position="539"/>
    </location>
</feature>
<feature type="compositionally biased region" description="Polar residues" evidence="4">
    <location>
        <begin position="144"/>
        <end position="164"/>
    </location>
</feature>
<dbReference type="Pfam" id="PF00250">
    <property type="entry name" value="Forkhead"/>
    <property type="match status" value="1"/>
</dbReference>
<protein>
    <recommendedName>
        <fullName evidence="5">Fork-head domain-containing protein</fullName>
    </recommendedName>
</protein>
<dbReference type="OrthoDB" id="5402974at2759"/>
<feature type="compositionally biased region" description="Basic residues" evidence="4">
    <location>
        <begin position="617"/>
        <end position="626"/>
    </location>
</feature>
<feature type="compositionally biased region" description="Basic and acidic residues" evidence="4">
    <location>
        <begin position="587"/>
        <end position="604"/>
    </location>
</feature>
<feature type="compositionally biased region" description="Basic and acidic residues" evidence="4">
    <location>
        <begin position="679"/>
        <end position="689"/>
    </location>
</feature>
<feature type="compositionally biased region" description="Polar residues" evidence="4">
    <location>
        <begin position="835"/>
        <end position="851"/>
    </location>
</feature>
<evidence type="ECO:0000313" key="7">
    <source>
        <dbReference type="Proteomes" id="UP000078576"/>
    </source>
</evidence>
<feature type="compositionally biased region" description="Basic and acidic residues" evidence="4">
    <location>
        <begin position="484"/>
        <end position="493"/>
    </location>
</feature>
<evidence type="ECO:0000256" key="1">
    <source>
        <dbReference type="ARBA" id="ARBA00023125"/>
    </source>
</evidence>
<sequence length="1318" mass="141787">MTSSQDQDGPGLDGHRGISQPVSGGDGQPIPTPSTAPPRQEREPEEEKEKEQKQEQTQEQKSEQGQQQPDHPKSSVKDETNESQPATKEAPSNDISKPLANQENQPQSSTDKQEAMGDAVQTWLEAQPPPSQLSQPQVDEEASARQNATNSQSHEEPLSQQNGWDGNGTLVPDEMHMAATNLLMGSQAIASSLALPYLPYQLPVPGVHYNLGYAPGNDADMDADSDDGDSIFDASKFPRMPRLRFEDSVFQFTTNTVIIGRDQVAYKRALVARKRAEKGLPPEDEEREPHGNYSKSYVSQSGGALGPESDGEERPRPSKRRKTDANSQSADAPPYAVGMNGHKAHGNLISSRQYVDHTPGAVPVDIDALRPSPDDIVKVQIHGPGPDIIATTKGISREHLKIQYNQRERIWQAFPLGRNGFFCEDVLYGKNDVVNLRSGDELQIQSVTFIFDINGVDDGMFGNEGPRTYSEGGKEMSFDFQSSRGDENMRDTSESLPSDPMKPDESDEDEDEDEDMEEPASPKTAGREDDEEGEAEDDIRETVESDLADHRDTSKEGSQSANPDVLQLLVPPKKRGPGRPPKNGIMSKREERELKKKAQEEAKKNAPPQEPGEPPIKRKVGRPRKHPLPEDADDQPEKRKYKPRKPKTEDGEGEEDPDGEKADKHKRLQKPKTPPLDLGDVKDWPEEKLQKPNKNYQLLIDEVLSAAPDGLTLKQIYKRIAKAYPYFHFKCDSKGWESSVRHNLIGSHCFQKNNETHLWKRVEGIPLDAGKKRKPSDSASEARPSPMYNGNYNHAYQQTPHPQQYPNHQMAQIPGAPHANLPPRYPPNGQAYQVPATNPIQPGATSHQQPAVRQGFPPHPPPATVPQPNGYAAASATPRPQYATNQPPTYNSTYNNRPQSTPLANAGVPVFTAAQNHAQHSAVARPGQIAPGIPQNGLPIANSGMTQHPPRTINSPHQQQSVSSSVPPAPLGPVIDPSLKDFIRSFAREVVKQLQNRVGRPEAVAVSVVNRGLGLTKKSLTPEAESYEKAILNIFQAHKLTYSKPKAAGVSATATAPTTTTTTPSAITPSSAANGNGAVPAGGSVPAPPNPTSATATPTVNQPADAVSQASGFGAGNGTAASGAASGTTTGAAMPESGPAGLPTPTPASAAIAPTASSSATSTIPSAAVGAPTNPVSSNSVSSPGAAPVAGGSAPNRSSATPAPTPAPAPSAPATGASKDVQLLDPKLVELVQQYKKLSMEIIIPRVGPARGEILIMSAINRVLGFTDESIMSYKGEKNKEHLVDAEKALMQSLRHRVDTYLRCRRVSSAPTPAPVPR</sequence>
<dbReference type="SUPFAM" id="SSF49879">
    <property type="entry name" value="SMAD/FHA domain"/>
    <property type="match status" value="1"/>
</dbReference>
<comment type="subcellular location">
    <subcellularLocation>
        <location evidence="3">Nucleus</location>
    </subcellularLocation>
</comment>
<feature type="compositionally biased region" description="Low complexity" evidence="4">
    <location>
        <begin position="1118"/>
        <end position="1133"/>
    </location>
</feature>
<dbReference type="Proteomes" id="UP000078576">
    <property type="component" value="Unassembled WGS sequence"/>
</dbReference>
<dbReference type="PROSITE" id="PS50039">
    <property type="entry name" value="FORK_HEAD_3"/>
    <property type="match status" value="1"/>
</dbReference>
<dbReference type="InterPro" id="IPR036388">
    <property type="entry name" value="WH-like_DNA-bd_sf"/>
</dbReference>
<evidence type="ECO:0000259" key="5">
    <source>
        <dbReference type="PROSITE" id="PS50039"/>
    </source>
</evidence>
<dbReference type="SUPFAM" id="SSF46785">
    <property type="entry name" value="Winged helix' DNA-binding domain"/>
    <property type="match status" value="1"/>
</dbReference>
<feature type="region of interest" description="Disordered" evidence="4">
    <location>
        <begin position="939"/>
        <end position="967"/>
    </location>
</feature>
<feature type="compositionally biased region" description="Polar residues" evidence="4">
    <location>
        <begin position="293"/>
        <end position="302"/>
    </location>
</feature>
<gene>
    <name evidence="6" type="ORF">VP1G_08535</name>
</gene>
<evidence type="ECO:0000313" key="6">
    <source>
        <dbReference type="EMBL" id="KUI61358.1"/>
    </source>
</evidence>